<dbReference type="GO" id="GO:0006508">
    <property type="term" value="P:proteolysis"/>
    <property type="evidence" value="ECO:0007669"/>
    <property type="project" value="UniProtKB-KW"/>
</dbReference>
<dbReference type="InterPro" id="IPR003593">
    <property type="entry name" value="AAA+_ATPase"/>
</dbReference>
<dbReference type="InterPro" id="IPR010603">
    <property type="entry name" value="Znf_CppX_C4"/>
</dbReference>
<feature type="binding site" evidence="6 7">
    <location>
        <position position="14"/>
    </location>
    <ligand>
        <name>Zn(2+)</name>
        <dbReference type="ChEBI" id="CHEBI:29105"/>
    </ligand>
</feature>
<dbReference type="InterPro" id="IPR038366">
    <property type="entry name" value="Znf_CppX_C4_sf"/>
</dbReference>
<evidence type="ECO:0000259" key="8">
    <source>
        <dbReference type="PROSITE" id="PS51902"/>
    </source>
</evidence>
<feature type="binding site" evidence="6 7">
    <location>
        <position position="39"/>
    </location>
    <ligand>
        <name>Zn(2+)</name>
        <dbReference type="ChEBI" id="CHEBI:29105"/>
    </ligand>
</feature>
<dbReference type="SUPFAM" id="SSF57716">
    <property type="entry name" value="Glucocorticoid receptor-like (DNA-binding domain)"/>
    <property type="match status" value="1"/>
</dbReference>
<comment type="subunit">
    <text evidence="6">Component of the ClpX-ClpP complex. Forms a hexameric ring that, in the presence of ATP, binds to fourteen ClpP subunits assembled into a disk-like structure with a central cavity, resembling the structure of eukaryotic proteasomes.</text>
</comment>
<organism evidence="9 10">
    <name type="scientific">Uliginosibacterium flavum</name>
    <dbReference type="NCBI Taxonomy" id="1396831"/>
    <lineage>
        <taxon>Bacteria</taxon>
        <taxon>Pseudomonadati</taxon>
        <taxon>Pseudomonadota</taxon>
        <taxon>Betaproteobacteria</taxon>
        <taxon>Rhodocyclales</taxon>
        <taxon>Zoogloeaceae</taxon>
        <taxon>Uliginosibacterium</taxon>
    </lineage>
</organism>
<dbReference type="SMART" id="SM00382">
    <property type="entry name" value="AAA"/>
    <property type="match status" value="1"/>
</dbReference>
<evidence type="ECO:0000256" key="5">
    <source>
        <dbReference type="ARBA" id="ARBA00023186"/>
    </source>
</evidence>
<dbReference type="Gene3D" id="6.20.220.10">
    <property type="entry name" value="ClpX chaperone, C4-type zinc finger domain"/>
    <property type="match status" value="1"/>
</dbReference>
<dbReference type="GO" id="GO:0008233">
    <property type="term" value="F:peptidase activity"/>
    <property type="evidence" value="ECO:0007669"/>
    <property type="project" value="UniProtKB-KW"/>
</dbReference>
<dbReference type="InterPro" id="IPR027417">
    <property type="entry name" value="P-loop_NTPase"/>
</dbReference>
<feature type="binding site" evidence="6">
    <location>
        <begin position="121"/>
        <end position="128"/>
    </location>
    <ligand>
        <name>ATP</name>
        <dbReference type="ChEBI" id="CHEBI:30616"/>
    </ligand>
</feature>
<evidence type="ECO:0000313" key="9">
    <source>
        <dbReference type="EMBL" id="MET7016259.1"/>
    </source>
</evidence>
<evidence type="ECO:0000256" key="7">
    <source>
        <dbReference type="PROSITE-ProRule" id="PRU01250"/>
    </source>
</evidence>
<keyword evidence="9" id="KW-0645">Protease</keyword>
<dbReference type="InterPro" id="IPR003959">
    <property type="entry name" value="ATPase_AAA_core"/>
</dbReference>
<evidence type="ECO:0000313" key="10">
    <source>
        <dbReference type="Proteomes" id="UP001549691"/>
    </source>
</evidence>
<dbReference type="Proteomes" id="UP001549691">
    <property type="component" value="Unassembled WGS sequence"/>
</dbReference>
<dbReference type="EMBL" id="JBEWZI010000033">
    <property type="protein sequence ID" value="MET7016259.1"/>
    <property type="molecule type" value="Genomic_DNA"/>
</dbReference>
<protein>
    <recommendedName>
        <fullName evidence="6">ATP-dependent Clp protease ATP-binding subunit ClpX</fullName>
    </recommendedName>
</protein>
<dbReference type="InterPro" id="IPR046425">
    <property type="entry name" value="ClpX_bact"/>
</dbReference>
<keyword evidence="9" id="KW-0378">Hydrolase</keyword>
<dbReference type="SMART" id="SM01086">
    <property type="entry name" value="ClpB_D2-small"/>
    <property type="match status" value="1"/>
</dbReference>
<reference evidence="9 10" key="1">
    <citation type="submission" date="2024-07" db="EMBL/GenBank/DDBJ databases">
        <title>Uliginosibacterium flavum JJ3220;KACC:17644.</title>
        <authorList>
            <person name="Kim M.K."/>
        </authorList>
    </citation>
    <scope>NUCLEOTIDE SEQUENCE [LARGE SCALE GENOMIC DNA]</scope>
    <source>
        <strain evidence="9 10">KACC:17644</strain>
    </source>
</reference>
<feature type="binding site" evidence="6 7">
    <location>
        <position position="36"/>
    </location>
    <ligand>
        <name>Zn(2+)</name>
        <dbReference type="ChEBI" id="CHEBI:29105"/>
    </ligand>
</feature>
<dbReference type="Pfam" id="PF10431">
    <property type="entry name" value="ClpB_D2-small"/>
    <property type="match status" value="1"/>
</dbReference>
<dbReference type="InterPro" id="IPR004487">
    <property type="entry name" value="Clp_protease_ATP-bd_su_ClpX"/>
</dbReference>
<dbReference type="InterPro" id="IPR019489">
    <property type="entry name" value="Clp_ATPase_C"/>
</dbReference>
<dbReference type="InterPro" id="IPR059188">
    <property type="entry name" value="Znf_CLPX-like"/>
</dbReference>
<dbReference type="Pfam" id="PF07724">
    <property type="entry name" value="AAA_2"/>
    <property type="match status" value="1"/>
</dbReference>
<keyword evidence="2 6" id="KW-0547">Nucleotide-binding</keyword>
<dbReference type="PROSITE" id="PS51902">
    <property type="entry name" value="CLPX_ZB"/>
    <property type="match status" value="1"/>
</dbReference>
<comment type="function">
    <text evidence="6">ATP-dependent specificity component of the Clp protease. It directs the protease to specific substrates. Can perform chaperone functions in the absence of ClpP.</text>
</comment>
<comment type="similarity">
    <text evidence="6 7">Belongs to the ClpX chaperone family.</text>
</comment>
<evidence type="ECO:0000256" key="3">
    <source>
        <dbReference type="ARBA" id="ARBA00022833"/>
    </source>
</evidence>
<keyword evidence="3 6" id="KW-0862">Zinc</keyword>
<evidence type="ECO:0000256" key="6">
    <source>
        <dbReference type="HAMAP-Rule" id="MF_00175"/>
    </source>
</evidence>
<dbReference type="InterPro" id="IPR050052">
    <property type="entry name" value="ATP-dep_Clp_protease_ClpX"/>
</dbReference>
<name>A0ABV2TQR7_9RHOO</name>
<keyword evidence="1 6" id="KW-0479">Metal-binding</keyword>
<dbReference type="NCBIfam" id="TIGR00382">
    <property type="entry name" value="clpX"/>
    <property type="match status" value="1"/>
</dbReference>
<dbReference type="CDD" id="cd19497">
    <property type="entry name" value="RecA-like_ClpX"/>
    <property type="match status" value="1"/>
</dbReference>
<dbReference type="Gene3D" id="1.10.8.60">
    <property type="match status" value="1"/>
</dbReference>
<evidence type="ECO:0000256" key="2">
    <source>
        <dbReference type="ARBA" id="ARBA00022741"/>
    </source>
</evidence>
<dbReference type="NCBIfam" id="NF003745">
    <property type="entry name" value="PRK05342.1"/>
    <property type="match status" value="1"/>
</dbReference>
<dbReference type="Pfam" id="PF06689">
    <property type="entry name" value="zf-C4_ClpX"/>
    <property type="match status" value="1"/>
</dbReference>
<dbReference type="GO" id="GO:0005524">
    <property type="term" value="F:ATP binding"/>
    <property type="evidence" value="ECO:0007669"/>
    <property type="project" value="UniProtKB-KW"/>
</dbReference>
<dbReference type="PANTHER" id="PTHR48102:SF7">
    <property type="entry name" value="ATP-DEPENDENT CLP PROTEASE ATP-BINDING SUBUNIT CLPX-LIKE, MITOCHONDRIAL"/>
    <property type="match status" value="1"/>
</dbReference>
<gene>
    <name evidence="6 9" type="primary">clpX</name>
    <name evidence="9" type="ORF">ABXR19_18890</name>
</gene>
<accession>A0ABV2TQR7</accession>
<keyword evidence="5 6" id="KW-0143">Chaperone</keyword>
<comment type="caution">
    <text evidence="9">The sequence shown here is derived from an EMBL/GenBank/DDBJ whole genome shotgun (WGS) entry which is preliminary data.</text>
</comment>
<evidence type="ECO:0000256" key="4">
    <source>
        <dbReference type="ARBA" id="ARBA00022840"/>
    </source>
</evidence>
<dbReference type="PANTHER" id="PTHR48102">
    <property type="entry name" value="ATP-DEPENDENT CLP PROTEASE ATP-BINDING SUBUNIT CLPX-LIKE, MITOCHONDRIAL-RELATED"/>
    <property type="match status" value="1"/>
</dbReference>
<sequence>MTDKKSGSEKLLYCSFCGKSQHEVRKLIAGPSVFICDECIDLCNDIIRDEIGGDAAARLDKGDLPSPKEIAEILDQYVIGQKPAKRILAVAVYNHYKRLRHQSRTADDVELAKSNILLIGPTGSGKTLLAQTLARLLNVPFVMADATTLTEAGYVGEDVENIIQKLLQKCDYDVERAQQGIVYIDEIDKISRKSDNPSITRDVSGEGVQQALLKLIEGTVASVPPQGGRKHPNQDFVQVDTSNILFVCGGAFDGLEKVIRNRTETVGIGFGAVVRSREDARVSETLRQCEPEDLIKFGLIPEFIGRLPVVATLQELDEAALIQILIEPKNALIKQYAKLFSMEGVELEVRPAALQAIAKRAIKRKAGARGLRSILEQVLLDIMYELPSMENVSKVVIDENTIDSGAQPLLIYADQPKVAGSN</sequence>
<proteinExistence type="inferred from homology"/>
<keyword evidence="4 6" id="KW-0067">ATP-binding</keyword>
<dbReference type="Gene3D" id="3.40.50.300">
    <property type="entry name" value="P-loop containing nucleotide triphosphate hydrolases"/>
    <property type="match status" value="1"/>
</dbReference>
<dbReference type="RefSeq" id="WP_354602717.1">
    <property type="nucleotide sequence ID" value="NZ_JBEWZI010000033.1"/>
</dbReference>
<evidence type="ECO:0000256" key="1">
    <source>
        <dbReference type="ARBA" id="ARBA00022723"/>
    </source>
</evidence>
<dbReference type="SUPFAM" id="SSF52540">
    <property type="entry name" value="P-loop containing nucleoside triphosphate hydrolases"/>
    <property type="match status" value="1"/>
</dbReference>
<dbReference type="SMART" id="SM00994">
    <property type="entry name" value="zf-C4_ClpX"/>
    <property type="match status" value="1"/>
</dbReference>
<keyword evidence="10" id="KW-1185">Reference proteome</keyword>
<feature type="binding site" evidence="6 7">
    <location>
        <position position="17"/>
    </location>
    <ligand>
        <name>Zn(2+)</name>
        <dbReference type="ChEBI" id="CHEBI:29105"/>
    </ligand>
</feature>
<feature type="domain" description="ClpX-type ZB" evidence="8">
    <location>
        <begin position="2"/>
        <end position="55"/>
    </location>
</feature>
<dbReference type="HAMAP" id="MF_00175">
    <property type="entry name" value="ClpX"/>
    <property type="match status" value="1"/>
</dbReference>